<accession>A0ABS6DIA6</accession>
<protein>
    <submittedName>
        <fullName evidence="1">Uncharacterized protein</fullName>
    </submittedName>
</protein>
<evidence type="ECO:0000313" key="1">
    <source>
        <dbReference type="EMBL" id="MBU4682942.1"/>
    </source>
</evidence>
<dbReference type="RefSeq" id="WP_216376065.1">
    <property type="nucleotide sequence ID" value="NZ_JAGRYT010000028.1"/>
</dbReference>
<keyword evidence="2" id="KW-1185">Reference proteome</keyword>
<reference evidence="2" key="1">
    <citation type="submission" date="2023-07" db="EMBL/GenBank/DDBJ databases">
        <title>Cedecea davisae an AmpC producer and its therapeutic implications.</title>
        <authorList>
            <person name="Notter J."/>
        </authorList>
    </citation>
    <scope>NUCLEOTIDE SEQUENCE [LARGE SCALE GENOMIC DNA]</scope>
    <source>
        <strain evidence="2">1</strain>
    </source>
</reference>
<dbReference type="Proteomes" id="UP000686327">
    <property type="component" value="Unassembled WGS sequence"/>
</dbReference>
<sequence length="153" mass="18317">MDINLAQLEDVFKNIRKYEKLGLDTSYLKLFIKNYRLFLELNNIQPEYSDSYRFKILEEILNNRQLFPKISDIIYFSNSNLGVEFKSQNASREITINRIIRKAEKDENFRNNLKSKLSYLISEGHYKENKTNSTIKSINYNDLEQWAKMLKDI</sequence>
<dbReference type="EMBL" id="JAGRYU010000025">
    <property type="protein sequence ID" value="MBU4682942.1"/>
    <property type="molecule type" value="Genomic_DNA"/>
</dbReference>
<evidence type="ECO:0000313" key="2">
    <source>
        <dbReference type="Proteomes" id="UP000686327"/>
    </source>
</evidence>
<comment type="caution">
    <text evidence="1">The sequence shown here is derived from an EMBL/GenBank/DDBJ whole genome shotgun (WGS) entry which is preliminary data.</text>
</comment>
<proteinExistence type="predicted"/>
<organism evidence="1 2">
    <name type="scientific">Cedecea davisae</name>
    <dbReference type="NCBI Taxonomy" id="158484"/>
    <lineage>
        <taxon>Bacteria</taxon>
        <taxon>Pseudomonadati</taxon>
        <taxon>Pseudomonadota</taxon>
        <taxon>Gammaproteobacteria</taxon>
        <taxon>Enterobacterales</taxon>
        <taxon>Enterobacteriaceae</taxon>
        <taxon>Cedecea</taxon>
    </lineage>
</organism>
<gene>
    <name evidence="1" type="ORF">KC222_13100</name>
</gene>
<name>A0ABS6DIA6_9ENTR</name>